<feature type="signal peptide" evidence="1">
    <location>
        <begin position="1"/>
        <end position="26"/>
    </location>
</feature>
<evidence type="ECO:0000313" key="2">
    <source>
        <dbReference type="EMBL" id="RMC07889.1"/>
    </source>
</evidence>
<feature type="chain" id="PRO_5018111528" description="Secreted protein" evidence="1">
    <location>
        <begin position="27"/>
        <end position="91"/>
    </location>
</feature>
<name>A0A3M0K3M7_HIRRU</name>
<gene>
    <name evidence="2" type="ORF">DUI87_15360</name>
</gene>
<organism evidence="2 3">
    <name type="scientific">Hirundo rustica rustica</name>
    <dbReference type="NCBI Taxonomy" id="333673"/>
    <lineage>
        <taxon>Eukaryota</taxon>
        <taxon>Metazoa</taxon>
        <taxon>Chordata</taxon>
        <taxon>Craniata</taxon>
        <taxon>Vertebrata</taxon>
        <taxon>Euteleostomi</taxon>
        <taxon>Archelosauria</taxon>
        <taxon>Archosauria</taxon>
        <taxon>Dinosauria</taxon>
        <taxon>Saurischia</taxon>
        <taxon>Theropoda</taxon>
        <taxon>Coelurosauria</taxon>
        <taxon>Aves</taxon>
        <taxon>Neognathae</taxon>
        <taxon>Neoaves</taxon>
        <taxon>Telluraves</taxon>
        <taxon>Australaves</taxon>
        <taxon>Passeriformes</taxon>
        <taxon>Sylvioidea</taxon>
        <taxon>Hirundinidae</taxon>
        <taxon>Hirundo</taxon>
    </lineage>
</organism>
<dbReference type="Proteomes" id="UP000269221">
    <property type="component" value="Unassembled WGS sequence"/>
</dbReference>
<evidence type="ECO:0008006" key="4">
    <source>
        <dbReference type="Google" id="ProtNLM"/>
    </source>
</evidence>
<dbReference type="AlphaFoldDB" id="A0A3M0K3M7"/>
<evidence type="ECO:0000313" key="3">
    <source>
        <dbReference type="Proteomes" id="UP000269221"/>
    </source>
</evidence>
<keyword evidence="3" id="KW-1185">Reference proteome</keyword>
<protein>
    <recommendedName>
        <fullName evidence="4">Secreted protein</fullName>
    </recommendedName>
</protein>
<accession>A0A3M0K3M7</accession>
<sequence>MVRLAAELLLLLGLLLLTLHITVLRGGGGGEPRAPTGNHSQRQQTKVSLVEKSHYTFRVECGKIFSVLDYCNNSEQGSKNILFSYGCKEQY</sequence>
<dbReference type="EMBL" id="QRBI01000119">
    <property type="protein sequence ID" value="RMC07889.1"/>
    <property type="molecule type" value="Genomic_DNA"/>
</dbReference>
<reference evidence="2 3" key="1">
    <citation type="submission" date="2018-07" db="EMBL/GenBank/DDBJ databases">
        <title>A high quality draft genome assembly of the barn swallow (H. rustica rustica).</title>
        <authorList>
            <person name="Formenti G."/>
            <person name="Chiara M."/>
            <person name="Poveda L."/>
            <person name="Francoijs K.-J."/>
            <person name="Bonisoli-Alquati A."/>
            <person name="Canova L."/>
            <person name="Gianfranceschi L."/>
            <person name="Horner D.S."/>
            <person name="Saino N."/>
        </authorList>
    </citation>
    <scope>NUCLEOTIDE SEQUENCE [LARGE SCALE GENOMIC DNA]</scope>
    <source>
        <strain evidence="2">Chelidonia</strain>
        <tissue evidence="2">Blood</tissue>
    </source>
</reference>
<evidence type="ECO:0000256" key="1">
    <source>
        <dbReference type="SAM" id="SignalP"/>
    </source>
</evidence>
<proteinExistence type="predicted"/>
<keyword evidence="1" id="KW-0732">Signal</keyword>
<comment type="caution">
    <text evidence="2">The sequence shown here is derived from an EMBL/GenBank/DDBJ whole genome shotgun (WGS) entry which is preliminary data.</text>
</comment>
<dbReference type="STRING" id="333673.A0A3M0K3M7"/>